<dbReference type="SUPFAM" id="SSF48264">
    <property type="entry name" value="Cytochrome P450"/>
    <property type="match status" value="1"/>
</dbReference>
<dbReference type="OrthoDB" id="10029320at2759"/>
<dbReference type="RefSeq" id="XP_008717478.1">
    <property type="nucleotide sequence ID" value="XM_008719256.1"/>
</dbReference>
<evidence type="ECO:0000256" key="2">
    <source>
        <dbReference type="ARBA" id="ARBA00022617"/>
    </source>
</evidence>
<feature type="region of interest" description="Disordered" evidence="8">
    <location>
        <begin position="405"/>
        <end position="429"/>
    </location>
</feature>
<dbReference type="GO" id="GO:0004497">
    <property type="term" value="F:monooxygenase activity"/>
    <property type="evidence" value="ECO:0007669"/>
    <property type="project" value="UniProtKB-KW"/>
</dbReference>
<evidence type="ECO:0000256" key="8">
    <source>
        <dbReference type="SAM" id="MobiDB-lite"/>
    </source>
</evidence>
<evidence type="ECO:0000256" key="1">
    <source>
        <dbReference type="ARBA" id="ARBA00010617"/>
    </source>
</evidence>
<keyword evidence="2 7" id="KW-0349">Heme</keyword>
<dbReference type="VEuPathDB" id="FungiDB:HMPREF1541_04914"/>
<dbReference type="STRING" id="1220924.W2RWE0"/>
<keyword evidence="9" id="KW-0732">Signal</keyword>
<dbReference type="PANTHER" id="PTHR24291">
    <property type="entry name" value="CYTOCHROME P450 FAMILY 4"/>
    <property type="match status" value="1"/>
</dbReference>
<evidence type="ECO:0000313" key="11">
    <source>
        <dbReference type="Proteomes" id="UP000030752"/>
    </source>
</evidence>
<gene>
    <name evidence="10" type="ORF">HMPREF1541_04914</name>
</gene>
<dbReference type="InterPro" id="IPR036396">
    <property type="entry name" value="Cyt_P450_sf"/>
</dbReference>
<dbReference type="Proteomes" id="UP000030752">
    <property type="component" value="Unassembled WGS sequence"/>
</dbReference>
<dbReference type="PRINTS" id="PR00463">
    <property type="entry name" value="EP450I"/>
</dbReference>
<proteinExistence type="inferred from homology"/>
<dbReference type="AlphaFoldDB" id="W2RWE0"/>
<dbReference type="GO" id="GO:0005506">
    <property type="term" value="F:iron ion binding"/>
    <property type="evidence" value="ECO:0007669"/>
    <property type="project" value="InterPro"/>
</dbReference>
<sequence length="598" mass="67045">MMWRAVAALLCASIVYGLIQVRRKRAELAGCPQPPVMHWLLGSIPIVAKAMPLFPEDTHFHVIVNYIQQKYNMPSVWYLDLWPVGDRFVLTNDPVIASQYATTGQSLPKASAATNYLNVFLGKDSLLTSEGQHWKSLRAMYNPGFSATHLMTLVPYMVDSTLIYVDILRAKARANELFQLEEISTRLTIDIIGKVVLDTDLNSQQQDHPLVTAFRERASFMHNSARTFSILNNLEFRRLWRLHQNTKTLDHLVGVEVDRALAKRKQSNQTASQKSFKDRRRSAVDLALDGYAQEKLTNRASGTSIKPSAGEADATFRTEAITAVKTFLFAGHDTTSSTIAYGLYLLHHHPTVRSKLITELHAVYGADLSPATLAPLIKSDPYTINSLPYLTAILKETLRLFPPASTLRQTSNPEHTIPNPSPKGSPWQQRAQLPLANTAFWPIALLIHRNEEYFPRPTSFIPERFLPEQSPFPFPQSKLFTPEGKDAFRAFEKGPRTCIGEQLALIETKVILAIVVGAELGFRAEVWGREARGTGGESTLVGAEEMEGRLRRKEVGAREGRGRVVEGFEIYQILRGAGKPAYGMPGRMYFMEEVENRG</sequence>
<evidence type="ECO:0000256" key="6">
    <source>
        <dbReference type="ARBA" id="ARBA00023033"/>
    </source>
</evidence>
<evidence type="ECO:0000256" key="9">
    <source>
        <dbReference type="SAM" id="SignalP"/>
    </source>
</evidence>
<dbReference type="PANTHER" id="PTHR24291:SF50">
    <property type="entry name" value="BIFUNCTIONAL ALBAFLAVENONE MONOOXYGENASE_TERPENE SYNTHASE"/>
    <property type="match status" value="1"/>
</dbReference>
<evidence type="ECO:0008006" key="12">
    <source>
        <dbReference type="Google" id="ProtNLM"/>
    </source>
</evidence>
<dbReference type="eggNOG" id="KOG0157">
    <property type="taxonomic scope" value="Eukaryota"/>
</dbReference>
<feature type="chain" id="PRO_5004824615" description="Cytochrome P450" evidence="9">
    <location>
        <begin position="18"/>
        <end position="598"/>
    </location>
</feature>
<feature type="binding site" description="axial binding residue" evidence="7">
    <location>
        <position position="498"/>
    </location>
    <ligand>
        <name>heme</name>
        <dbReference type="ChEBI" id="CHEBI:30413"/>
    </ligand>
    <ligandPart>
        <name>Fe</name>
        <dbReference type="ChEBI" id="CHEBI:18248"/>
    </ligandPart>
</feature>
<reference evidence="10 11" key="1">
    <citation type="submission" date="2013-03" db="EMBL/GenBank/DDBJ databases">
        <title>The Genome Sequence of Phialophora europaea CBS 101466.</title>
        <authorList>
            <consortium name="The Broad Institute Genomics Platform"/>
            <person name="Cuomo C."/>
            <person name="de Hoog S."/>
            <person name="Gorbushina A."/>
            <person name="Walker B."/>
            <person name="Young S.K."/>
            <person name="Zeng Q."/>
            <person name="Gargeya S."/>
            <person name="Fitzgerald M."/>
            <person name="Haas B."/>
            <person name="Abouelleil A."/>
            <person name="Allen A.W."/>
            <person name="Alvarado L."/>
            <person name="Arachchi H.M."/>
            <person name="Berlin A.M."/>
            <person name="Chapman S.B."/>
            <person name="Gainer-Dewar J."/>
            <person name="Goldberg J."/>
            <person name="Griggs A."/>
            <person name="Gujja S."/>
            <person name="Hansen M."/>
            <person name="Howarth C."/>
            <person name="Imamovic A."/>
            <person name="Ireland A."/>
            <person name="Larimer J."/>
            <person name="McCowan C."/>
            <person name="Murphy C."/>
            <person name="Pearson M."/>
            <person name="Poon T.W."/>
            <person name="Priest M."/>
            <person name="Roberts A."/>
            <person name="Saif S."/>
            <person name="Shea T."/>
            <person name="Sisk P."/>
            <person name="Sykes S."/>
            <person name="Wortman J."/>
            <person name="Nusbaum C."/>
            <person name="Birren B."/>
        </authorList>
    </citation>
    <scope>NUCLEOTIDE SEQUENCE [LARGE SCALE GENOMIC DNA]</scope>
    <source>
        <strain evidence="10 11">CBS 101466</strain>
    </source>
</reference>
<dbReference type="GeneID" id="19972253"/>
<name>W2RWE0_CYPE1</name>
<keyword evidence="3 7" id="KW-0479">Metal-binding</keyword>
<dbReference type="EMBL" id="KB822720">
    <property type="protein sequence ID" value="ETN40635.1"/>
    <property type="molecule type" value="Genomic_DNA"/>
</dbReference>
<dbReference type="PRINTS" id="PR00385">
    <property type="entry name" value="P450"/>
</dbReference>
<comment type="similarity">
    <text evidence="1">Belongs to the cytochrome P450 family.</text>
</comment>
<dbReference type="InterPro" id="IPR050196">
    <property type="entry name" value="Cytochrome_P450_Monoox"/>
</dbReference>
<feature type="signal peptide" evidence="9">
    <location>
        <begin position="1"/>
        <end position="17"/>
    </location>
</feature>
<dbReference type="Gene3D" id="1.10.630.10">
    <property type="entry name" value="Cytochrome P450"/>
    <property type="match status" value="1"/>
</dbReference>
<dbReference type="HOGENOM" id="CLU_020492_1_0_1"/>
<keyword evidence="4" id="KW-0560">Oxidoreductase</keyword>
<dbReference type="InParanoid" id="W2RWE0"/>
<evidence type="ECO:0000256" key="3">
    <source>
        <dbReference type="ARBA" id="ARBA00022723"/>
    </source>
</evidence>
<evidence type="ECO:0000256" key="4">
    <source>
        <dbReference type="ARBA" id="ARBA00023002"/>
    </source>
</evidence>
<keyword evidence="11" id="KW-1185">Reference proteome</keyword>
<evidence type="ECO:0000256" key="5">
    <source>
        <dbReference type="ARBA" id="ARBA00023004"/>
    </source>
</evidence>
<organism evidence="10 11">
    <name type="scientific">Cyphellophora europaea (strain CBS 101466)</name>
    <name type="common">Phialophora europaea</name>
    <dbReference type="NCBI Taxonomy" id="1220924"/>
    <lineage>
        <taxon>Eukaryota</taxon>
        <taxon>Fungi</taxon>
        <taxon>Dikarya</taxon>
        <taxon>Ascomycota</taxon>
        <taxon>Pezizomycotina</taxon>
        <taxon>Eurotiomycetes</taxon>
        <taxon>Chaetothyriomycetidae</taxon>
        <taxon>Chaetothyriales</taxon>
        <taxon>Cyphellophoraceae</taxon>
        <taxon>Cyphellophora</taxon>
    </lineage>
</organism>
<dbReference type="Pfam" id="PF00067">
    <property type="entry name" value="p450"/>
    <property type="match status" value="1"/>
</dbReference>
<evidence type="ECO:0000313" key="10">
    <source>
        <dbReference type="EMBL" id="ETN40635.1"/>
    </source>
</evidence>
<dbReference type="InterPro" id="IPR001128">
    <property type="entry name" value="Cyt_P450"/>
</dbReference>
<dbReference type="InterPro" id="IPR002401">
    <property type="entry name" value="Cyt_P450_E_grp-I"/>
</dbReference>
<dbReference type="GO" id="GO:0016705">
    <property type="term" value="F:oxidoreductase activity, acting on paired donors, with incorporation or reduction of molecular oxygen"/>
    <property type="evidence" value="ECO:0007669"/>
    <property type="project" value="InterPro"/>
</dbReference>
<keyword evidence="5 7" id="KW-0408">Iron</keyword>
<evidence type="ECO:0000256" key="7">
    <source>
        <dbReference type="PIRSR" id="PIRSR602401-1"/>
    </source>
</evidence>
<accession>W2RWE0</accession>
<dbReference type="GO" id="GO:0020037">
    <property type="term" value="F:heme binding"/>
    <property type="evidence" value="ECO:0007669"/>
    <property type="project" value="InterPro"/>
</dbReference>
<protein>
    <recommendedName>
        <fullName evidence="12">Cytochrome P450</fullName>
    </recommendedName>
</protein>
<keyword evidence="6" id="KW-0503">Monooxygenase</keyword>
<comment type="cofactor">
    <cofactor evidence="7">
        <name>heme</name>
        <dbReference type="ChEBI" id="CHEBI:30413"/>
    </cofactor>
</comment>